<dbReference type="Pfam" id="PF13649">
    <property type="entry name" value="Methyltransf_25"/>
    <property type="match status" value="1"/>
</dbReference>
<feature type="domain" description="Methyltransferase" evidence="1">
    <location>
        <begin position="48"/>
        <end position="128"/>
    </location>
</feature>
<keyword evidence="6" id="KW-1185">Reference proteome</keyword>
<dbReference type="STRING" id="325452.A0A3R7MKA1"/>
<gene>
    <name evidence="4" type="ORF">BBI17_009918</name>
    <name evidence="5" type="ORF">BBO99_00009861</name>
    <name evidence="2" type="ORF">JM16_009828</name>
    <name evidence="3" type="ORF">JM18_009070</name>
</gene>
<evidence type="ECO:0000313" key="3">
    <source>
        <dbReference type="EMBL" id="KAG2509613.1"/>
    </source>
</evidence>
<dbReference type="InterPro" id="IPR029063">
    <property type="entry name" value="SAM-dependent_MTases_sf"/>
</dbReference>
<reference evidence="2" key="1">
    <citation type="journal article" date="2015" name="Genom Data">
        <title>Genome sequences of six Phytophthora species associated with forests in New Zealand.</title>
        <authorList>
            <person name="Studholme D.J."/>
            <person name="McDougal R.L."/>
            <person name="Sambles C."/>
            <person name="Hansen E."/>
            <person name="Hardy G."/>
            <person name="Grant M."/>
            <person name="Ganley R.J."/>
            <person name="Williams N.M."/>
        </authorList>
    </citation>
    <scope>NUCLEOTIDE SEQUENCE</scope>
    <source>
        <strain evidence="2">NZFS 2646</strain>
        <strain evidence="3">NZFS 3630</strain>
    </source>
</reference>
<dbReference type="EMBL" id="JPWU03000655">
    <property type="protein sequence ID" value="KAG2509613.1"/>
    <property type="molecule type" value="Genomic_DNA"/>
</dbReference>
<evidence type="ECO:0000313" key="7">
    <source>
        <dbReference type="Proteomes" id="UP000285883"/>
    </source>
</evidence>
<proteinExistence type="predicted"/>
<dbReference type="EMBL" id="MBDN02001262">
    <property type="protein sequence ID" value="RLN72259.1"/>
    <property type="molecule type" value="Genomic_DNA"/>
</dbReference>
<dbReference type="Gene3D" id="3.40.50.150">
    <property type="entry name" value="Vaccinia Virus protein VP39"/>
    <property type="match status" value="1"/>
</dbReference>
<dbReference type="Proteomes" id="UP000792063">
    <property type="component" value="Unassembled WGS sequence"/>
</dbReference>
<dbReference type="InterPro" id="IPR041698">
    <property type="entry name" value="Methyltransf_25"/>
</dbReference>
<sequence length="136" mass="15405">MAQVAAHTAQIWKPQKYIKFQQQRLRPALELFGQASALLTMDENVVKIIDLGAGIGNMAPALLKRWPSAHVAFVDSSESMLEVAQREHKENAMLDTQQFTYLQDTIEAYKPDGPVDLIYSNTATTHTNWNFVSRRE</sequence>
<evidence type="ECO:0000313" key="4">
    <source>
        <dbReference type="EMBL" id="RLN02049.1"/>
    </source>
</evidence>
<accession>A0A3R7MKA1</accession>
<comment type="caution">
    <text evidence="4">The sequence shown here is derived from an EMBL/GenBank/DDBJ whole genome shotgun (WGS) entry which is preliminary data.</text>
</comment>
<evidence type="ECO:0000313" key="5">
    <source>
        <dbReference type="EMBL" id="RLN72259.1"/>
    </source>
</evidence>
<dbReference type="Proteomes" id="UP000285883">
    <property type="component" value="Unassembled WGS sequence"/>
</dbReference>
<dbReference type="SUPFAM" id="SSF53335">
    <property type="entry name" value="S-adenosyl-L-methionine-dependent methyltransferases"/>
    <property type="match status" value="1"/>
</dbReference>
<reference evidence="2" key="3">
    <citation type="submission" date="2020-06" db="EMBL/GenBank/DDBJ databases">
        <authorList>
            <person name="Studholme D.J."/>
        </authorList>
    </citation>
    <scope>NUCLEOTIDE SEQUENCE</scope>
    <source>
        <strain evidence="2">NZFS 2646</strain>
        <strain evidence="3">NZFS 3630</strain>
    </source>
</reference>
<dbReference type="CDD" id="cd02440">
    <property type="entry name" value="AdoMet_MTases"/>
    <property type="match status" value="1"/>
</dbReference>
<name>A0A3R7MKA1_9STRA</name>
<evidence type="ECO:0000313" key="2">
    <source>
        <dbReference type="EMBL" id="KAG2502406.1"/>
    </source>
</evidence>
<dbReference type="Proteomes" id="UP000285624">
    <property type="component" value="Unassembled WGS sequence"/>
</dbReference>
<dbReference type="EMBL" id="JPWV03001290">
    <property type="protein sequence ID" value="KAG2502406.1"/>
    <property type="molecule type" value="Genomic_DNA"/>
</dbReference>
<dbReference type="EMBL" id="MAYM02002263">
    <property type="protein sequence ID" value="RLN02049.1"/>
    <property type="molecule type" value="Genomic_DNA"/>
</dbReference>
<evidence type="ECO:0000259" key="1">
    <source>
        <dbReference type="Pfam" id="PF13649"/>
    </source>
</evidence>
<protein>
    <recommendedName>
        <fullName evidence="1">Methyltransferase domain-containing protein</fullName>
    </recommendedName>
</protein>
<dbReference type="Proteomes" id="UP000785171">
    <property type="component" value="Unassembled WGS sequence"/>
</dbReference>
<organism evidence="4 7">
    <name type="scientific">Phytophthora kernoviae</name>
    <dbReference type="NCBI Taxonomy" id="325452"/>
    <lineage>
        <taxon>Eukaryota</taxon>
        <taxon>Sar</taxon>
        <taxon>Stramenopiles</taxon>
        <taxon>Oomycota</taxon>
        <taxon>Peronosporomycetes</taxon>
        <taxon>Peronosporales</taxon>
        <taxon>Peronosporaceae</taxon>
        <taxon>Phytophthora</taxon>
    </lineage>
</organism>
<reference evidence="6 7" key="2">
    <citation type="submission" date="2018-07" db="EMBL/GenBank/DDBJ databases">
        <title>Genome sequencing of oomycete isolates from Chile give support for New Zealand origin for Phytophthora kernoviae and make available the first Nothophytophthora sp. genome.</title>
        <authorList>
            <person name="Studholme D.J."/>
            <person name="Sanfuentes E."/>
            <person name="Panda P."/>
            <person name="Hill R."/>
            <person name="Sambles C."/>
            <person name="Grant M."/>
            <person name="Williams N.M."/>
            <person name="Mcdougal R.L."/>
        </authorList>
    </citation>
    <scope>NUCLEOTIDE SEQUENCE [LARGE SCALE GENOMIC DNA]</scope>
    <source>
        <strain evidence="4">Chile2</strain>
        <strain evidence="5">Chile4</strain>
    </source>
</reference>
<evidence type="ECO:0000313" key="6">
    <source>
        <dbReference type="Proteomes" id="UP000285624"/>
    </source>
</evidence>
<dbReference type="AlphaFoldDB" id="A0A3R7MKA1"/>